<accession>A0A438ED02</accession>
<evidence type="ECO:0000256" key="2">
    <source>
        <dbReference type="ARBA" id="ARBA00023242"/>
    </source>
</evidence>
<feature type="domain" description="CCT" evidence="4">
    <location>
        <begin position="371"/>
        <end position="413"/>
    </location>
</feature>
<evidence type="ECO:0000313" key="5">
    <source>
        <dbReference type="EMBL" id="RVW45532.1"/>
    </source>
</evidence>
<sequence length="427" mass="47854">MWRTPSVARRPGPVIAAYGSVLDFTVLPMMPSCARRATCRCTRPTLWLVGMKGFALKQPLSNSRGRIHWRTLCPHGTRVSLERLGHRDMESLQHIQLLNQMNSRETPFRSYRRSEPMKTSYDDNEEQLLYRVPIFDPFVAELCASTNSNEAVTTVANDTETADVTGSETKALVAGRGHDVDSLHGFLPSDMDLAEFAADVESLLGKGLDNESFGMEGLGLIDCKEKESVEYSLHSGRVKLEEEEDIGGVMACQADAEIDMTREPFELNFDYGSPATCEEEEEKVAVGAMDMNNKVDDPKKKNKILLRLDYEAIITAWASQGSPWTNGHRPELDPDDCWPDCLGTCGIQVHHPYGELGGMGEQQAAMGDGGREARVSRYREKRRTRLFSKKIRYEVRKLNAEKRPRMKGRFVKRASFGGPAAFPLLNK</sequence>
<evidence type="ECO:0000259" key="4">
    <source>
        <dbReference type="PROSITE" id="PS51017"/>
    </source>
</evidence>
<evidence type="ECO:0000256" key="3">
    <source>
        <dbReference type="PROSITE-ProRule" id="PRU00357"/>
    </source>
</evidence>
<dbReference type="PANTHER" id="PTHR31874:SF1">
    <property type="entry name" value="ZINC FINGER PROTEIN CONSTANS-LIKE 6"/>
    <property type="match status" value="1"/>
</dbReference>
<keyword evidence="2 3" id="KW-0539">Nucleus</keyword>
<dbReference type="GO" id="GO:0005634">
    <property type="term" value="C:nucleus"/>
    <property type="evidence" value="ECO:0007669"/>
    <property type="project" value="UniProtKB-SubCell"/>
</dbReference>
<dbReference type="Proteomes" id="UP000288805">
    <property type="component" value="Unassembled WGS sequence"/>
</dbReference>
<dbReference type="PROSITE" id="PS51017">
    <property type="entry name" value="CCT"/>
    <property type="match status" value="1"/>
</dbReference>
<dbReference type="AlphaFoldDB" id="A0A438ED02"/>
<name>A0A438ED02_VITVI</name>
<dbReference type="InterPro" id="IPR052453">
    <property type="entry name" value="CONSTANS-like_ZF"/>
</dbReference>
<comment type="caution">
    <text evidence="5">The sequence shown here is derived from an EMBL/GenBank/DDBJ whole genome shotgun (WGS) entry which is preliminary data.</text>
</comment>
<evidence type="ECO:0000313" key="6">
    <source>
        <dbReference type="Proteomes" id="UP000288805"/>
    </source>
</evidence>
<evidence type="ECO:0000256" key="1">
    <source>
        <dbReference type="ARBA" id="ARBA00004123"/>
    </source>
</evidence>
<dbReference type="EMBL" id="QGNW01001325">
    <property type="protein sequence ID" value="RVW45532.1"/>
    <property type="molecule type" value="Genomic_DNA"/>
</dbReference>
<dbReference type="Pfam" id="PF06203">
    <property type="entry name" value="CCT"/>
    <property type="match status" value="1"/>
</dbReference>
<protein>
    <submittedName>
        <fullName evidence="5">Zinc finger protein CONSTANS-like 16</fullName>
    </submittedName>
</protein>
<dbReference type="InterPro" id="IPR010402">
    <property type="entry name" value="CCT_domain"/>
</dbReference>
<comment type="subcellular location">
    <subcellularLocation>
        <location evidence="1 3">Nucleus</location>
    </subcellularLocation>
</comment>
<gene>
    <name evidence="5" type="primary">COL16_3</name>
    <name evidence="5" type="ORF">CK203_091455</name>
</gene>
<reference evidence="5 6" key="1">
    <citation type="journal article" date="2018" name="PLoS Genet.">
        <title>Population sequencing reveals clonal diversity and ancestral inbreeding in the grapevine cultivar Chardonnay.</title>
        <authorList>
            <person name="Roach M.J."/>
            <person name="Johnson D.L."/>
            <person name="Bohlmann J."/>
            <person name="van Vuuren H.J."/>
            <person name="Jones S.J."/>
            <person name="Pretorius I.S."/>
            <person name="Schmidt S.A."/>
            <person name="Borneman A.R."/>
        </authorList>
    </citation>
    <scope>NUCLEOTIDE SEQUENCE [LARGE SCALE GENOMIC DNA]</scope>
    <source>
        <strain evidence="6">cv. Chardonnay</strain>
        <tissue evidence="5">Leaf</tissue>
    </source>
</reference>
<organism evidence="5 6">
    <name type="scientific">Vitis vinifera</name>
    <name type="common">Grape</name>
    <dbReference type="NCBI Taxonomy" id="29760"/>
    <lineage>
        <taxon>Eukaryota</taxon>
        <taxon>Viridiplantae</taxon>
        <taxon>Streptophyta</taxon>
        <taxon>Embryophyta</taxon>
        <taxon>Tracheophyta</taxon>
        <taxon>Spermatophyta</taxon>
        <taxon>Magnoliopsida</taxon>
        <taxon>eudicotyledons</taxon>
        <taxon>Gunneridae</taxon>
        <taxon>Pentapetalae</taxon>
        <taxon>rosids</taxon>
        <taxon>Vitales</taxon>
        <taxon>Vitaceae</taxon>
        <taxon>Viteae</taxon>
        <taxon>Vitis</taxon>
    </lineage>
</organism>
<dbReference type="PANTHER" id="PTHR31874">
    <property type="entry name" value="CCT MOTIF FAMILY PROTEIN, EXPRESSED"/>
    <property type="match status" value="1"/>
</dbReference>
<proteinExistence type="predicted"/>